<accession>A0A3P3FNG5</accession>
<dbReference type="PANTHER" id="PTHR43876:SF7">
    <property type="entry name" value="UBIQUINONE BIOSYNTHESIS MONOOXYGENASE COQ6, MITOCHONDRIAL"/>
    <property type="match status" value="1"/>
</dbReference>
<dbReference type="Proteomes" id="UP000273786">
    <property type="component" value="Unassembled WGS sequence"/>
</dbReference>
<evidence type="ECO:0000313" key="2">
    <source>
        <dbReference type="EMBL" id="RRI00081.1"/>
    </source>
</evidence>
<dbReference type="InterPro" id="IPR051205">
    <property type="entry name" value="UbiH/COQ6_monooxygenase"/>
</dbReference>
<keyword evidence="3" id="KW-1185">Reference proteome</keyword>
<dbReference type="InterPro" id="IPR036188">
    <property type="entry name" value="FAD/NAD-bd_sf"/>
</dbReference>
<dbReference type="Gene3D" id="3.50.50.60">
    <property type="entry name" value="FAD/NAD(P)-binding domain"/>
    <property type="match status" value="1"/>
</dbReference>
<dbReference type="PANTHER" id="PTHR43876">
    <property type="entry name" value="UBIQUINONE BIOSYNTHESIS MONOOXYGENASE COQ6, MITOCHONDRIAL"/>
    <property type="match status" value="1"/>
</dbReference>
<comment type="caution">
    <text evidence="2">The sequence shown here is derived from an EMBL/GenBank/DDBJ whole genome shotgun (WGS) entry which is preliminary data.</text>
</comment>
<evidence type="ECO:0000313" key="3">
    <source>
        <dbReference type="Proteomes" id="UP000273786"/>
    </source>
</evidence>
<dbReference type="GO" id="GO:0071949">
    <property type="term" value="F:FAD binding"/>
    <property type="evidence" value="ECO:0007669"/>
    <property type="project" value="InterPro"/>
</dbReference>
<reference evidence="2 3" key="1">
    <citation type="submission" date="2018-11" db="EMBL/GenBank/DDBJ databases">
        <title>the genome of Mesorhizobium tamadayense DSM 28320.</title>
        <authorList>
            <person name="Gao J."/>
        </authorList>
    </citation>
    <scope>NUCLEOTIDE SEQUENCE [LARGE SCALE GENOMIC DNA]</scope>
    <source>
        <strain evidence="2 3">DSM 28320</strain>
    </source>
</reference>
<dbReference type="PRINTS" id="PR00420">
    <property type="entry name" value="RNGMNOXGNASE"/>
</dbReference>
<dbReference type="InterPro" id="IPR002938">
    <property type="entry name" value="FAD-bd"/>
</dbReference>
<keyword evidence="2" id="KW-0560">Oxidoreductase</keyword>
<dbReference type="EMBL" id="RQXT01000020">
    <property type="protein sequence ID" value="RRI00081.1"/>
    <property type="molecule type" value="Genomic_DNA"/>
</dbReference>
<feature type="domain" description="FAD-binding" evidence="1">
    <location>
        <begin position="15"/>
        <end position="313"/>
    </location>
</feature>
<organism evidence="2 3">
    <name type="scientific">Mesorhizobium tamadayense</name>
    <dbReference type="NCBI Taxonomy" id="425306"/>
    <lineage>
        <taxon>Bacteria</taxon>
        <taxon>Pseudomonadati</taxon>
        <taxon>Pseudomonadota</taxon>
        <taxon>Alphaproteobacteria</taxon>
        <taxon>Hyphomicrobiales</taxon>
        <taxon>Phyllobacteriaceae</taxon>
        <taxon>Mesorhizobium</taxon>
    </lineage>
</organism>
<dbReference type="RefSeq" id="WP_125000243.1">
    <property type="nucleotide sequence ID" value="NZ_RQXT01000020.1"/>
</dbReference>
<name>A0A3P3FNG5_9HYPH</name>
<gene>
    <name evidence="2" type="ORF">EH240_17200</name>
</gene>
<dbReference type="OrthoDB" id="7907296at2"/>
<keyword evidence="2" id="KW-0503">Monooxygenase</keyword>
<proteinExistence type="predicted"/>
<protein>
    <submittedName>
        <fullName evidence="2">FAD-dependent monooxygenase</fullName>
    </submittedName>
</protein>
<dbReference type="SUPFAM" id="SSF51905">
    <property type="entry name" value="FAD/NAD(P)-binding domain"/>
    <property type="match status" value="1"/>
</dbReference>
<dbReference type="Pfam" id="PF01494">
    <property type="entry name" value="FAD_binding_3"/>
    <property type="match status" value="1"/>
</dbReference>
<evidence type="ECO:0000259" key="1">
    <source>
        <dbReference type="Pfam" id="PF01494"/>
    </source>
</evidence>
<dbReference type="GO" id="GO:0004497">
    <property type="term" value="F:monooxygenase activity"/>
    <property type="evidence" value="ECO:0007669"/>
    <property type="project" value="UniProtKB-KW"/>
</dbReference>
<sequence length="408" mass="45551">MTAEHSLRPLPTGTDTEIAIVGGGLSGTLAATLLGRSGYRVTLIDRHPVFPREFRVEKIAGDQIDKLRRIGLLDSLSAAAAAFDEIVNVRKGRVLDRTRARHYGIFYDDLVAAMRAELPETVRFVAGRVSAVEAGSERQRVSIIGQPDVTARLLVLATGMGDILRRDVGIERRFVHQRQSLTFGFNVRPAGASAFKHTALTYYGERVSDGIDYLNFFPAGGVTRANLFVFREHTDPWVKALRDRPREMLIETLPGLLDTFGNFEVIDRVSSWLTDITVAENCKRDGVVLIGDAYQTSCPAAGTGVSRLLTDVERLCMVHVPQWMASPGMAAAKIATFYDDPMKQAMDERGLELANFRRSLTIDTDLRWRARRQVHFSRRRILHEIDKFSPSFAARLRGLKRPQVEAVT</sequence>
<dbReference type="AlphaFoldDB" id="A0A3P3FNG5"/>